<dbReference type="Proteomes" id="UP000238801">
    <property type="component" value="Unassembled WGS sequence"/>
</dbReference>
<dbReference type="GO" id="GO:0071973">
    <property type="term" value="P:bacterial-type flagellum-dependent cell motility"/>
    <property type="evidence" value="ECO:0007669"/>
    <property type="project" value="InterPro"/>
</dbReference>
<reference evidence="2 3" key="1">
    <citation type="submission" date="2018-03" db="EMBL/GenBank/DDBJ databases">
        <title>Genomic Encyclopedia of Archaeal and Bacterial Type Strains, Phase II (KMG-II): from individual species to whole genera.</title>
        <authorList>
            <person name="Goeker M."/>
        </authorList>
    </citation>
    <scope>NUCLEOTIDE SEQUENCE [LARGE SCALE GENOMIC DNA]</scope>
    <source>
        <strain evidence="2 3">DSM 29318</strain>
    </source>
</reference>
<comment type="caution">
    <text evidence="2">The sequence shown here is derived from an EMBL/GenBank/DDBJ whole genome shotgun (WGS) entry which is preliminary data.</text>
</comment>
<proteinExistence type="predicted"/>
<gene>
    <name evidence="2" type="ORF">BCF33_2081</name>
</gene>
<dbReference type="Pfam" id="PF02049">
    <property type="entry name" value="FliE"/>
    <property type="match status" value="1"/>
</dbReference>
<sequence>MIDLNASAALRGYAAALREAPAAGPEAAIGRAADGFARTVAEGERAAVAAMTGRADPQAMVEALARTQLAVESVVAVRNKVVEAYQEILRMPV</sequence>
<organism evidence="2 3">
    <name type="scientific">Hasllibacter halocynthiae</name>
    <dbReference type="NCBI Taxonomy" id="595589"/>
    <lineage>
        <taxon>Bacteria</taxon>
        <taxon>Pseudomonadati</taxon>
        <taxon>Pseudomonadota</taxon>
        <taxon>Alphaproteobacteria</taxon>
        <taxon>Rhodobacterales</taxon>
        <taxon>Roseobacteraceae</taxon>
        <taxon>Hasllibacter</taxon>
    </lineage>
</organism>
<protein>
    <submittedName>
        <fullName evidence="2">Flagellar hook-basal body complex protein FliE</fullName>
    </submittedName>
</protein>
<evidence type="ECO:0000313" key="2">
    <source>
        <dbReference type="EMBL" id="PRY93214.1"/>
    </source>
</evidence>
<keyword evidence="2" id="KW-0282">Flagellum</keyword>
<keyword evidence="1" id="KW-0975">Bacterial flagellum</keyword>
<accession>A0A2T0X2X5</accession>
<dbReference type="AlphaFoldDB" id="A0A2T0X2X5"/>
<dbReference type="GO" id="GO:0003774">
    <property type="term" value="F:cytoskeletal motor activity"/>
    <property type="evidence" value="ECO:0007669"/>
    <property type="project" value="InterPro"/>
</dbReference>
<keyword evidence="2" id="KW-0966">Cell projection</keyword>
<dbReference type="GO" id="GO:0005198">
    <property type="term" value="F:structural molecule activity"/>
    <property type="evidence" value="ECO:0007669"/>
    <property type="project" value="InterPro"/>
</dbReference>
<name>A0A2T0X2X5_9RHOB</name>
<keyword evidence="2" id="KW-0969">Cilium</keyword>
<dbReference type="NCBIfam" id="NF001994">
    <property type="entry name" value="PRK00790.1-5"/>
    <property type="match status" value="1"/>
</dbReference>
<evidence type="ECO:0000256" key="1">
    <source>
        <dbReference type="ARBA" id="ARBA00023143"/>
    </source>
</evidence>
<dbReference type="InterPro" id="IPR001624">
    <property type="entry name" value="FliE"/>
</dbReference>
<dbReference type="EMBL" id="PVTT01000002">
    <property type="protein sequence ID" value="PRY93214.1"/>
    <property type="molecule type" value="Genomic_DNA"/>
</dbReference>
<dbReference type="GO" id="GO:0009288">
    <property type="term" value="C:bacterial-type flagellum"/>
    <property type="evidence" value="ECO:0007669"/>
    <property type="project" value="InterPro"/>
</dbReference>
<keyword evidence="3" id="KW-1185">Reference proteome</keyword>
<evidence type="ECO:0000313" key="3">
    <source>
        <dbReference type="Proteomes" id="UP000238801"/>
    </source>
</evidence>